<organism evidence="1 2">
    <name type="scientific">Hahella chejuensis (strain KCTC 2396)</name>
    <dbReference type="NCBI Taxonomy" id="349521"/>
    <lineage>
        <taxon>Bacteria</taxon>
        <taxon>Pseudomonadati</taxon>
        <taxon>Pseudomonadota</taxon>
        <taxon>Gammaproteobacteria</taxon>
        <taxon>Oceanospirillales</taxon>
        <taxon>Hahellaceae</taxon>
        <taxon>Hahella</taxon>
    </lineage>
</organism>
<keyword evidence="2" id="KW-1185">Reference proteome</keyword>
<dbReference type="eggNOG" id="ENOG5033MRI">
    <property type="taxonomic scope" value="Bacteria"/>
</dbReference>
<dbReference type="OrthoDB" id="1495305at2"/>
<gene>
    <name evidence="1" type="ordered locus">HCH_05262</name>
</gene>
<dbReference type="RefSeq" id="WP_011399000.1">
    <property type="nucleotide sequence ID" value="NC_007645.1"/>
</dbReference>
<protein>
    <submittedName>
        <fullName evidence="1">Uncharacterized protein</fullName>
    </submittedName>
</protein>
<reference evidence="1 2" key="1">
    <citation type="journal article" date="2005" name="Nucleic Acids Res.">
        <title>Genomic blueprint of Hahella chejuensis, a marine microbe producing an algicidal agent.</title>
        <authorList>
            <person name="Jeong H."/>
            <person name="Yim J.H."/>
            <person name="Lee C."/>
            <person name="Choi S.-H."/>
            <person name="Park Y.K."/>
            <person name="Yoon S.H."/>
            <person name="Hur C.-G."/>
            <person name="Kang H.-Y."/>
            <person name="Kim D."/>
            <person name="Lee H.H."/>
            <person name="Park K.H."/>
            <person name="Park S.-H."/>
            <person name="Park H.-S."/>
            <person name="Lee H.K."/>
            <person name="Oh T.K."/>
            <person name="Kim J.F."/>
        </authorList>
    </citation>
    <scope>NUCLEOTIDE SEQUENCE [LARGE SCALE GENOMIC DNA]</scope>
    <source>
        <strain evidence="1 2">KCTC 2396</strain>
    </source>
</reference>
<dbReference type="HOGENOM" id="CLU_152557_0_0_6"/>
<dbReference type="KEGG" id="hch:HCH_05262"/>
<dbReference type="Proteomes" id="UP000000238">
    <property type="component" value="Chromosome"/>
</dbReference>
<dbReference type="STRING" id="349521.HCH_05262"/>
<name>Q2SBN8_HAHCH</name>
<evidence type="ECO:0000313" key="2">
    <source>
        <dbReference type="Proteomes" id="UP000000238"/>
    </source>
</evidence>
<dbReference type="AlphaFoldDB" id="Q2SBN8"/>
<evidence type="ECO:0000313" key="1">
    <source>
        <dbReference type="EMBL" id="ABC31936.1"/>
    </source>
</evidence>
<proteinExistence type="predicted"/>
<dbReference type="EMBL" id="CP000155">
    <property type="protein sequence ID" value="ABC31936.1"/>
    <property type="molecule type" value="Genomic_DNA"/>
</dbReference>
<accession>Q2SBN8</accession>
<sequence length="131" mass="15058">MQNPPRYPDIEIYILDTNIPDICEWLKKHLTIEGAPLVEGNTHKIHTNYNGAHIPVIIVEKASGKRFTSVWFDSSATPWETDLDCARSAFSALNKEVRCSASGWIEEEEEDAPDLWWKINQNGEKQCNWKD</sequence>